<proteinExistence type="predicted"/>
<dbReference type="RefSeq" id="WP_261598469.1">
    <property type="nucleotide sequence ID" value="NZ_VHLL01000012.1"/>
</dbReference>
<comment type="caution">
    <text evidence="1">The sequence shown here is derived from an EMBL/GenBank/DDBJ whole genome shotgun (WGS) entry which is preliminary data.</text>
</comment>
<dbReference type="AlphaFoldDB" id="A0A9E5DG31"/>
<dbReference type="Proteomes" id="UP001065682">
    <property type="component" value="Unassembled WGS sequence"/>
</dbReference>
<evidence type="ECO:0000313" key="1">
    <source>
        <dbReference type="EMBL" id="MCT8338325.1"/>
    </source>
</evidence>
<reference evidence="1" key="1">
    <citation type="submission" date="2019-06" db="EMBL/GenBank/DDBJ databases">
        <title>Methanoculleus strain from Tamsui River, Taipei, Taiwan.</title>
        <authorList>
            <person name="You Y.-T."/>
            <person name="Chen S.-C."/>
            <person name="Lai S.-J."/>
            <person name="Lee Y.-C."/>
            <person name="Lai M.-C."/>
        </authorList>
    </citation>
    <scope>NUCLEOTIDE SEQUENCE</scope>
    <source>
        <strain evidence="1">Afa-1</strain>
    </source>
</reference>
<organism evidence="1 2">
    <name type="scientific">Methanoculleus formosensis</name>
    <dbReference type="NCBI Taxonomy" id="2590886"/>
    <lineage>
        <taxon>Archaea</taxon>
        <taxon>Methanobacteriati</taxon>
        <taxon>Methanobacteriota</taxon>
        <taxon>Stenosarchaea group</taxon>
        <taxon>Methanomicrobia</taxon>
        <taxon>Methanomicrobiales</taxon>
        <taxon>Methanomicrobiaceae</taxon>
        <taxon>Methanoculleus</taxon>
    </lineage>
</organism>
<gene>
    <name evidence="1" type="ORF">FKB36_12725</name>
</gene>
<dbReference type="EMBL" id="VHLL01000012">
    <property type="protein sequence ID" value="MCT8338325.1"/>
    <property type="molecule type" value="Genomic_DNA"/>
</dbReference>
<evidence type="ECO:0000313" key="2">
    <source>
        <dbReference type="Proteomes" id="UP001065682"/>
    </source>
</evidence>
<name>A0A9E5DG31_9EURY</name>
<protein>
    <submittedName>
        <fullName evidence="1">DUF4352 domain-containing protein</fullName>
    </submittedName>
</protein>
<accession>A0A9E5DG31</accession>
<keyword evidence="2" id="KW-1185">Reference proteome</keyword>
<sequence length="389" mass="42373">MDLPDAVTTILALLFVTATFFLPPPTPLDATGPGTPDPVQPQPVAAQNLSSVLVGVQERLQDGHLLNFTSGSPTILDENETEPQVENSTPDVIEYDDDELVRLVEDNSVSLMLLSLQNMYALYAWDEKLAQESGAELQKFAAILLGESAGLDLSDDGESLKASFTAALELYEAAGRMLQGDTPLNSTIVDGAFEANRQGSNHLREAFGYLQHPVLDAPEEIVAVTLSLPPVSAGSASWEELALMQRYVYEDRYRANDISLMLESARFIRVFHMLDGQGNMVAAEPGRMFLLVEVKVTNLGHKGDNRVYTIRTPALKDFTLRYRGTTYAPMTLAPGTSLGEPYAAATLNRYEVKKGYVVFDVPMALTLDESSVQVKLDGASPVWALGKTP</sequence>